<accession>A0AAX2SC11</accession>
<proteinExistence type="predicted"/>
<dbReference type="AlphaFoldDB" id="A0AAX2SC11"/>
<dbReference type="NCBIfam" id="TIGR03544">
    <property type="entry name" value="DivI1A_domain"/>
    <property type="match status" value="1"/>
</dbReference>
<protein>
    <submittedName>
        <fullName evidence="2">DivIVA domain-containing protein</fullName>
    </submittedName>
</protein>
<sequence>MTSQDRFPRCGDRLWGYDTAQVDDLLDRLEALRATTTPHAASEPVPTSARVDSAARTSAGEGTDSATGSHAVGDRRMGSRQLRERVFDRARGGYDPAAVDAHLDVLEDELFERERTVFIEEHGEQRWNEHVEWLGGLLLGRLNRPHSERFRRPRKHRTQGYSAAEVDVLCDRLVAELRSGEDVSPELLRHAVFRPAQGQRCYEEQQVDAFLDRAVEFVLAVRGRGA</sequence>
<gene>
    <name evidence="2" type="ORF">E4P33_10175</name>
</gene>
<evidence type="ECO:0000313" key="3">
    <source>
        <dbReference type="Proteomes" id="UP000298017"/>
    </source>
</evidence>
<name>A0AAX2SC11_KOCRH</name>
<dbReference type="RefSeq" id="WP_135010834.1">
    <property type="nucleotide sequence ID" value="NZ_JAYEXM010000003.1"/>
</dbReference>
<dbReference type="InterPro" id="IPR019933">
    <property type="entry name" value="DivIVA_domain"/>
</dbReference>
<organism evidence="2 3">
    <name type="scientific">Kocuria rhizophila</name>
    <dbReference type="NCBI Taxonomy" id="72000"/>
    <lineage>
        <taxon>Bacteria</taxon>
        <taxon>Bacillati</taxon>
        <taxon>Actinomycetota</taxon>
        <taxon>Actinomycetes</taxon>
        <taxon>Micrococcales</taxon>
        <taxon>Micrococcaceae</taxon>
        <taxon>Kocuria</taxon>
    </lineage>
</organism>
<evidence type="ECO:0000313" key="2">
    <source>
        <dbReference type="EMBL" id="TFH99652.1"/>
    </source>
</evidence>
<dbReference type="Proteomes" id="UP000298017">
    <property type="component" value="Unassembled WGS sequence"/>
</dbReference>
<dbReference type="EMBL" id="SPNK01000013">
    <property type="protein sequence ID" value="TFH99652.1"/>
    <property type="molecule type" value="Genomic_DNA"/>
</dbReference>
<keyword evidence="3" id="KW-1185">Reference proteome</keyword>
<comment type="caution">
    <text evidence="2">The sequence shown here is derived from an EMBL/GenBank/DDBJ whole genome shotgun (WGS) entry which is preliminary data.</text>
</comment>
<dbReference type="Gene3D" id="6.10.250.660">
    <property type="match status" value="1"/>
</dbReference>
<reference evidence="2 3" key="1">
    <citation type="submission" date="2019-03" db="EMBL/GenBank/DDBJ databases">
        <title>Genome Sequencing and Assembly of Various Microbes Isolated from Alder Root Nodule.</title>
        <authorList>
            <person name="Swanson E."/>
            <person name="Sevigny J.L."/>
            <person name="Pesce C."/>
            <person name="Davis I."/>
            <person name="Kleiner V."/>
            <person name="Tisa L."/>
        </authorList>
    </citation>
    <scope>NUCLEOTIDE SEQUENCE [LARGE SCALE GENOMIC DNA]</scope>
    <source>
        <strain evidence="2 3">4R-31</strain>
    </source>
</reference>
<evidence type="ECO:0000256" key="1">
    <source>
        <dbReference type="SAM" id="MobiDB-lite"/>
    </source>
</evidence>
<feature type="region of interest" description="Disordered" evidence="1">
    <location>
        <begin position="36"/>
        <end position="80"/>
    </location>
</feature>